<keyword evidence="3" id="KW-1185">Reference proteome</keyword>
<sequence>MARQGKKKVFVNDKDAAIDLARSISDIAEEKAQTKIKMHHSKASAGANLGHQRPTASKSRERLERAKAAVAAQAARAKREKAKERKKAHMPPGPSRQTQPGDATQTESGGRPPDDSAKPRKRVTFG</sequence>
<evidence type="ECO:0000313" key="2">
    <source>
        <dbReference type="EMBL" id="RDX47358.1"/>
    </source>
</evidence>
<reference evidence="2 3" key="1">
    <citation type="journal article" date="2018" name="Biotechnol. Biofuels">
        <title>Integrative visual omics of the white-rot fungus Polyporus brumalis exposes the biotechnological potential of its oxidative enzymes for delignifying raw plant biomass.</title>
        <authorList>
            <person name="Miyauchi S."/>
            <person name="Rancon A."/>
            <person name="Drula E."/>
            <person name="Hage H."/>
            <person name="Chaduli D."/>
            <person name="Favel A."/>
            <person name="Grisel S."/>
            <person name="Henrissat B."/>
            <person name="Herpoel-Gimbert I."/>
            <person name="Ruiz-Duenas F.J."/>
            <person name="Chevret D."/>
            <person name="Hainaut M."/>
            <person name="Lin J."/>
            <person name="Wang M."/>
            <person name="Pangilinan J."/>
            <person name="Lipzen A."/>
            <person name="Lesage-Meessen L."/>
            <person name="Navarro D."/>
            <person name="Riley R."/>
            <person name="Grigoriev I.V."/>
            <person name="Zhou S."/>
            <person name="Raouche S."/>
            <person name="Rosso M.N."/>
        </authorList>
    </citation>
    <scope>NUCLEOTIDE SEQUENCE [LARGE SCALE GENOMIC DNA]</scope>
    <source>
        <strain evidence="2 3">BRFM 1820</strain>
    </source>
</reference>
<accession>A0A371D487</accession>
<dbReference type="Proteomes" id="UP000256964">
    <property type="component" value="Unassembled WGS sequence"/>
</dbReference>
<dbReference type="EMBL" id="KZ857419">
    <property type="protein sequence ID" value="RDX47358.1"/>
    <property type="molecule type" value="Genomic_DNA"/>
</dbReference>
<evidence type="ECO:0000313" key="3">
    <source>
        <dbReference type="Proteomes" id="UP000256964"/>
    </source>
</evidence>
<dbReference type="OrthoDB" id="2754176at2759"/>
<protein>
    <submittedName>
        <fullName evidence="2">Uncharacterized protein</fullName>
    </submittedName>
</protein>
<evidence type="ECO:0000256" key="1">
    <source>
        <dbReference type="SAM" id="MobiDB-lite"/>
    </source>
</evidence>
<name>A0A371D487_9APHY</name>
<gene>
    <name evidence="2" type="ORF">OH76DRAFT_1484727</name>
</gene>
<dbReference type="AlphaFoldDB" id="A0A371D487"/>
<organism evidence="2 3">
    <name type="scientific">Lentinus brumalis</name>
    <dbReference type="NCBI Taxonomy" id="2498619"/>
    <lineage>
        <taxon>Eukaryota</taxon>
        <taxon>Fungi</taxon>
        <taxon>Dikarya</taxon>
        <taxon>Basidiomycota</taxon>
        <taxon>Agaricomycotina</taxon>
        <taxon>Agaricomycetes</taxon>
        <taxon>Polyporales</taxon>
        <taxon>Polyporaceae</taxon>
        <taxon>Lentinus</taxon>
    </lineage>
</organism>
<feature type="region of interest" description="Disordered" evidence="1">
    <location>
        <begin position="32"/>
        <end position="126"/>
    </location>
</feature>
<proteinExistence type="predicted"/>
<feature type="compositionally biased region" description="Basic residues" evidence="1">
    <location>
        <begin position="76"/>
        <end position="89"/>
    </location>
</feature>
<feature type="compositionally biased region" description="Basic and acidic residues" evidence="1">
    <location>
        <begin position="58"/>
        <end position="67"/>
    </location>
</feature>
<feature type="compositionally biased region" description="Polar residues" evidence="1">
    <location>
        <begin position="95"/>
        <end position="108"/>
    </location>
</feature>